<keyword evidence="7" id="KW-1185">Reference proteome</keyword>
<dbReference type="GO" id="GO:0009254">
    <property type="term" value="P:peptidoglycan turnover"/>
    <property type="evidence" value="ECO:0007669"/>
    <property type="project" value="TreeGrafter"/>
</dbReference>
<accession>A0A927IIB4</accession>
<dbReference type="SMART" id="SM00644">
    <property type="entry name" value="Ami_2"/>
    <property type="match status" value="1"/>
</dbReference>
<evidence type="ECO:0000256" key="2">
    <source>
        <dbReference type="ARBA" id="ARBA00011901"/>
    </source>
</evidence>
<dbReference type="CDD" id="cd06583">
    <property type="entry name" value="PGRP"/>
    <property type="match status" value="1"/>
</dbReference>
<protein>
    <recommendedName>
        <fullName evidence="2">N-acetylmuramoyl-L-alanine amidase</fullName>
        <ecNumber evidence="2">3.5.1.28</ecNumber>
    </recommendedName>
</protein>
<evidence type="ECO:0000256" key="4">
    <source>
        <dbReference type="ARBA" id="ARBA00023316"/>
    </source>
</evidence>
<dbReference type="SUPFAM" id="SSF55846">
    <property type="entry name" value="N-acetylmuramoyl-L-alanine amidase-like"/>
    <property type="match status" value="1"/>
</dbReference>
<dbReference type="GO" id="GO:0009253">
    <property type="term" value="P:peptidoglycan catabolic process"/>
    <property type="evidence" value="ECO:0007669"/>
    <property type="project" value="InterPro"/>
</dbReference>
<comment type="catalytic activity">
    <reaction evidence="1">
        <text>Hydrolyzes the link between N-acetylmuramoyl residues and L-amino acid residues in certain cell-wall glycopeptides.</text>
        <dbReference type="EC" id="3.5.1.28"/>
    </reaction>
</comment>
<dbReference type="EMBL" id="JACYFG010000036">
    <property type="protein sequence ID" value="MBD5780674.1"/>
    <property type="molecule type" value="Genomic_DNA"/>
</dbReference>
<dbReference type="InterPro" id="IPR036505">
    <property type="entry name" value="Amidase/PGRP_sf"/>
</dbReference>
<organism evidence="6 7">
    <name type="scientific">Pelagicoccus enzymogenes</name>
    <dbReference type="NCBI Taxonomy" id="2773457"/>
    <lineage>
        <taxon>Bacteria</taxon>
        <taxon>Pseudomonadati</taxon>
        <taxon>Verrucomicrobiota</taxon>
        <taxon>Opitutia</taxon>
        <taxon>Puniceicoccales</taxon>
        <taxon>Pelagicoccaceae</taxon>
        <taxon>Pelagicoccus</taxon>
    </lineage>
</organism>
<keyword evidence="3" id="KW-0378">Hydrolase</keyword>
<comment type="caution">
    <text evidence="6">The sequence shown here is derived from an EMBL/GenBank/DDBJ whole genome shotgun (WGS) entry which is preliminary data.</text>
</comment>
<evidence type="ECO:0000313" key="7">
    <source>
        <dbReference type="Proteomes" id="UP000622317"/>
    </source>
</evidence>
<dbReference type="Pfam" id="PF01510">
    <property type="entry name" value="Amidase_2"/>
    <property type="match status" value="1"/>
</dbReference>
<dbReference type="AlphaFoldDB" id="A0A927IIB4"/>
<dbReference type="GO" id="GO:0071555">
    <property type="term" value="P:cell wall organization"/>
    <property type="evidence" value="ECO:0007669"/>
    <property type="project" value="UniProtKB-KW"/>
</dbReference>
<dbReference type="GO" id="GO:0008745">
    <property type="term" value="F:N-acetylmuramoyl-L-alanine amidase activity"/>
    <property type="evidence" value="ECO:0007669"/>
    <property type="project" value="UniProtKB-EC"/>
</dbReference>
<evidence type="ECO:0000259" key="5">
    <source>
        <dbReference type="SMART" id="SM00644"/>
    </source>
</evidence>
<reference evidence="6" key="1">
    <citation type="submission" date="2020-09" db="EMBL/GenBank/DDBJ databases">
        <title>Pelagicoccus enzymogenes sp. nov. with an EPS production, isolated from marine sediment.</title>
        <authorList>
            <person name="Feng X."/>
        </authorList>
    </citation>
    <scope>NUCLEOTIDE SEQUENCE</scope>
    <source>
        <strain evidence="6">NFK12</strain>
    </source>
</reference>
<dbReference type="PANTHER" id="PTHR30417:SF1">
    <property type="entry name" value="N-ACETYLMURAMOYL-L-ALANINE AMIDASE AMID"/>
    <property type="match status" value="1"/>
</dbReference>
<evidence type="ECO:0000313" key="6">
    <source>
        <dbReference type="EMBL" id="MBD5780674.1"/>
    </source>
</evidence>
<evidence type="ECO:0000256" key="3">
    <source>
        <dbReference type="ARBA" id="ARBA00022801"/>
    </source>
</evidence>
<proteinExistence type="predicted"/>
<dbReference type="InterPro" id="IPR051206">
    <property type="entry name" value="NAMLAA_amidase_2"/>
</dbReference>
<dbReference type="Proteomes" id="UP000622317">
    <property type="component" value="Unassembled WGS sequence"/>
</dbReference>
<keyword evidence="4" id="KW-0961">Cell wall biogenesis/degradation</keyword>
<evidence type="ECO:0000256" key="1">
    <source>
        <dbReference type="ARBA" id="ARBA00001561"/>
    </source>
</evidence>
<dbReference type="RefSeq" id="WP_191617770.1">
    <property type="nucleotide sequence ID" value="NZ_JACYFG010000036.1"/>
</dbReference>
<dbReference type="PANTHER" id="PTHR30417">
    <property type="entry name" value="N-ACETYLMURAMOYL-L-ALANINE AMIDASE AMID"/>
    <property type="match status" value="1"/>
</dbReference>
<dbReference type="EC" id="3.5.1.28" evidence="2"/>
<dbReference type="Gene3D" id="3.40.80.10">
    <property type="entry name" value="Peptidoglycan recognition protein-like"/>
    <property type="match status" value="1"/>
</dbReference>
<gene>
    <name evidence="6" type="ORF">IEN85_14330</name>
</gene>
<feature type="domain" description="N-acetylmuramoyl-L-alanine amidase" evidence="5">
    <location>
        <begin position="38"/>
        <end position="169"/>
    </location>
</feature>
<dbReference type="InterPro" id="IPR002502">
    <property type="entry name" value="Amidase_domain"/>
</dbReference>
<name>A0A927IIB4_9BACT</name>
<sequence length="410" mass="45376">MRARSTRTFRLSGFVVACLLLAILPAHGLNLVNRFSPLNKERSPRRSTEYIILHTTEGPAKGSLDKLRKYGEAHYMVDTDGTVYRIIDRNRIAMHAGRSMWQGQANLDSVSLGIEVVGYHDRPMTNAQKRAVKELLRQLQSVYKIPDSKVLPHSMVAYGRPNRWHPSPHRGRKRCAMLMARSSVREELGLSGKPSFDPDVRAGRLVVADQTLERVLYGADPAAGSGASAGEAASNVIRPGRSAWDIARGRYKSSDTLYRFPDGRTRKGSEIKDWSKMPTGTEVIVGNSETESESSEDRVQEIGKDGSNAWEIAAGAYNDAETIYFLVDGRVRSGVELSRDNLDTLPKGTRMLVGYVHGGVLSKGRSAYDVAGPKWNLASTFYRFPDGSIVSGKDIDEKNIPSKAMVFYPK</sequence>